<name>A0ABP5Y7Y4_STRLO</name>
<feature type="compositionally biased region" description="Polar residues" evidence="1">
    <location>
        <begin position="164"/>
        <end position="176"/>
    </location>
</feature>
<reference evidence="3" key="1">
    <citation type="journal article" date="2019" name="Int. J. Syst. Evol. Microbiol.">
        <title>The Global Catalogue of Microorganisms (GCM) 10K type strain sequencing project: providing services to taxonomists for standard genome sequencing and annotation.</title>
        <authorList>
            <consortium name="The Broad Institute Genomics Platform"/>
            <consortium name="The Broad Institute Genome Sequencing Center for Infectious Disease"/>
            <person name="Wu L."/>
            <person name="Ma J."/>
        </authorList>
    </citation>
    <scope>NUCLEOTIDE SEQUENCE [LARGE SCALE GENOMIC DNA]</scope>
    <source>
        <strain evidence="3">JCM 4395</strain>
    </source>
</reference>
<protein>
    <submittedName>
        <fullName evidence="2">Uncharacterized protein</fullName>
    </submittedName>
</protein>
<organism evidence="2 3">
    <name type="scientific">Streptomyces longisporus</name>
    <dbReference type="NCBI Taxonomy" id="1948"/>
    <lineage>
        <taxon>Bacteria</taxon>
        <taxon>Bacillati</taxon>
        <taxon>Actinomycetota</taxon>
        <taxon>Actinomycetes</taxon>
        <taxon>Kitasatosporales</taxon>
        <taxon>Streptomycetaceae</taxon>
        <taxon>Streptomyces</taxon>
    </lineage>
</organism>
<dbReference type="EMBL" id="BAAASG010000002">
    <property type="protein sequence ID" value="GAA2476616.1"/>
    <property type="molecule type" value="Genomic_DNA"/>
</dbReference>
<feature type="compositionally biased region" description="Low complexity" evidence="1">
    <location>
        <begin position="145"/>
        <end position="159"/>
    </location>
</feature>
<evidence type="ECO:0000313" key="3">
    <source>
        <dbReference type="Proteomes" id="UP001501777"/>
    </source>
</evidence>
<comment type="caution">
    <text evidence="2">The sequence shown here is derived from an EMBL/GenBank/DDBJ whole genome shotgun (WGS) entry which is preliminary data.</text>
</comment>
<accession>A0ABP5Y7Y4</accession>
<feature type="compositionally biased region" description="Low complexity" evidence="1">
    <location>
        <begin position="90"/>
        <end position="131"/>
    </location>
</feature>
<evidence type="ECO:0000256" key="1">
    <source>
        <dbReference type="SAM" id="MobiDB-lite"/>
    </source>
</evidence>
<gene>
    <name evidence="2" type="ORF">GCM10010276_10590</name>
</gene>
<proteinExistence type="predicted"/>
<dbReference type="RefSeq" id="WP_344398841.1">
    <property type="nucleotide sequence ID" value="NZ_BAAASG010000002.1"/>
</dbReference>
<feature type="compositionally biased region" description="Polar residues" evidence="1">
    <location>
        <begin position="132"/>
        <end position="144"/>
    </location>
</feature>
<dbReference type="Proteomes" id="UP001501777">
    <property type="component" value="Unassembled WGS sequence"/>
</dbReference>
<sequence>MDTQQASTTLLEPLRTAASALRRVPGAGAVTRAAEGALDRIGAVSPQGRRIAVYTGAGVLGLAGVVEWPIALTGAAVAWLTQPKPEDEPSTSGSGSTTSGTRGRTTATQTKKAATQTKKATAMAKKVTASAGKSTGQSAKSSGPASKSTSRKTTSAGRGKSAARTGSTARRSSATG</sequence>
<evidence type="ECO:0000313" key="2">
    <source>
        <dbReference type="EMBL" id="GAA2476616.1"/>
    </source>
</evidence>
<feature type="region of interest" description="Disordered" evidence="1">
    <location>
        <begin position="81"/>
        <end position="176"/>
    </location>
</feature>
<keyword evidence="3" id="KW-1185">Reference proteome</keyword>